<comment type="caution">
    <text evidence="1">The sequence shown here is derived from an EMBL/GenBank/DDBJ whole genome shotgun (WGS) entry which is preliminary data.</text>
</comment>
<dbReference type="InterPro" id="IPR004291">
    <property type="entry name" value="Transposase_IS66_central"/>
</dbReference>
<dbReference type="RefSeq" id="WP_259642009.1">
    <property type="nucleotide sequence ID" value="NZ_RBTG01000224.1"/>
</dbReference>
<sequence length="290" mass="33296">MDIPRQTLARRVIQCSEHFQPLLNLKRDRLLESPVIHCDETLVQVLKESDRDPTSQSWIWVQAGGPPDRKVVLFEPCAGSYRSYVMTDDYACYNALALQPGVERLVYMAHARRKFVDTQKVQPNVETGFADISLTMINKLYSIERELKDFSDEQRFIGRQEKSTLVLVQLKSWLDKTQSQVTPQSVLGKPLITWRTTGATWGITWRPIDDNDTERAIKPFVIGRKAWLFSDTAEGTTASAQIYSLVETAKVNGQEPYTWLRHILERLPQAQSVAYYEAVLPWNCSPEMSR</sequence>
<organism evidence="1 2">
    <name type="scientific">Pseudomonas syringae pv. solidagae</name>
    <dbReference type="NCBI Taxonomy" id="264458"/>
    <lineage>
        <taxon>Bacteria</taxon>
        <taxon>Pseudomonadati</taxon>
        <taxon>Pseudomonadota</taxon>
        <taxon>Gammaproteobacteria</taxon>
        <taxon>Pseudomonadales</taxon>
        <taxon>Pseudomonadaceae</taxon>
        <taxon>Pseudomonas</taxon>
        <taxon>Pseudomonas syringae</taxon>
    </lineage>
</organism>
<protein>
    <submittedName>
        <fullName evidence="1">ISPsy5, transposase</fullName>
    </submittedName>
</protein>
<gene>
    <name evidence="1" type="ORF">ALP48_02525</name>
</gene>
<evidence type="ECO:0000313" key="1">
    <source>
        <dbReference type="EMBL" id="RMT45020.1"/>
    </source>
</evidence>
<dbReference type="AlphaFoldDB" id="A0A3M5LBC4"/>
<dbReference type="InterPro" id="IPR052344">
    <property type="entry name" value="Transposase-related"/>
</dbReference>
<accession>A0A3M5LBC4</accession>
<name>A0A3M5LBC4_PSESX</name>
<dbReference type="Pfam" id="PF03050">
    <property type="entry name" value="DDE_Tnp_IS66"/>
    <property type="match status" value="1"/>
</dbReference>
<dbReference type="InterPro" id="IPR039552">
    <property type="entry name" value="IS66_C"/>
</dbReference>
<dbReference type="PANTHER" id="PTHR33678:SF2">
    <property type="match status" value="1"/>
</dbReference>
<proteinExistence type="predicted"/>
<evidence type="ECO:0000313" key="2">
    <source>
        <dbReference type="Proteomes" id="UP000268096"/>
    </source>
</evidence>
<dbReference type="EMBL" id="RBTH01000221">
    <property type="protein sequence ID" value="RMT45020.1"/>
    <property type="molecule type" value="Genomic_DNA"/>
</dbReference>
<dbReference type="PANTHER" id="PTHR33678">
    <property type="entry name" value="BLL1576 PROTEIN"/>
    <property type="match status" value="1"/>
</dbReference>
<dbReference type="NCBIfam" id="NF033517">
    <property type="entry name" value="transpos_IS66"/>
    <property type="match status" value="1"/>
</dbReference>
<reference evidence="1 2" key="1">
    <citation type="submission" date="2018-08" db="EMBL/GenBank/DDBJ databases">
        <title>Recombination of ecologically and evolutionarily significant loci maintains genetic cohesion in the Pseudomonas syringae species complex.</title>
        <authorList>
            <person name="Dillon M."/>
            <person name="Thakur S."/>
            <person name="Almeida R.N.D."/>
            <person name="Weir B.S."/>
            <person name="Guttman D.S."/>
        </authorList>
    </citation>
    <scope>NUCLEOTIDE SEQUENCE [LARGE SCALE GENOMIC DNA]</scope>
    <source>
        <strain evidence="1 2">ICMP 16926</strain>
    </source>
</reference>
<dbReference type="Pfam" id="PF13817">
    <property type="entry name" value="DDE_Tnp_IS66_C"/>
    <property type="match status" value="1"/>
</dbReference>
<dbReference type="Proteomes" id="UP000268096">
    <property type="component" value="Unassembled WGS sequence"/>
</dbReference>